<dbReference type="EMBL" id="CAEZVV010000084">
    <property type="protein sequence ID" value="CAB4649975.1"/>
    <property type="molecule type" value="Genomic_DNA"/>
</dbReference>
<evidence type="ECO:0000313" key="1">
    <source>
        <dbReference type="EMBL" id="CAB4649975.1"/>
    </source>
</evidence>
<name>A0A6J6KPB8_9ZZZZ</name>
<gene>
    <name evidence="1" type="ORF">UFOPK2143_01215</name>
</gene>
<sequence>MTWKLTALAGLGALSHFDLQIISIDEVLACDAEATRSNLLDCGTPRISVWQRDEALGIFSALTSIRFATKAIHRNGKVLVSFSRDRAV</sequence>
<organism evidence="1">
    <name type="scientific">freshwater metagenome</name>
    <dbReference type="NCBI Taxonomy" id="449393"/>
    <lineage>
        <taxon>unclassified sequences</taxon>
        <taxon>metagenomes</taxon>
        <taxon>ecological metagenomes</taxon>
    </lineage>
</organism>
<accession>A0A6J6KPB8</accession>
<protein>
    <submittedName>
        <fullName evidence="1">Unannotated protein</fullName>
    </submittedName>
</protein>
<reference evidence="1" key="1">
    <citation type="submission" date="2020-05" db="EMBL/GenBank/DDBJ databases">
        <authorList>
            <person name="Chiriac C."/>
            <person name="Salcher M."/>
            <person name="Ghai R."/>
            <person name="Kavagutti S V."/>
        </authorList>
    </citation>
    <scope>NUCLEOTIDE SEQUENCE</scope>
</reference>
<proteinExistence type="predicted"/>
<dbReference type="AlphaFoldDB" id="A0A6J6KPB8"/>